<keyword evidence="1" id="KW-0812">Transmembrane</keyword>
<dbReference type="EMBL" id="KV907494">
    <property type="protein sequence ID" value="OOF99608.1"/>
    <property type="molecule type" value="Genomic_DNA"/>
</dbReference>
<organism evidence="2 3">
    <name type="scientific">Aspergillus carbonarius (strain ITEM 5010)</name>
    <dbReference type="NCBI Taxonomy" id="602072"/>
    <lineage>
        <taxon>Eukaryota</taxon>
        <taxon>Fungi</taxon>
        <taxon>Dikarya</taxon>
        <taxon>Ascomycota</taxon>
        <taxon>Pezizomycotina</taxon>
        <taxon>Eurotiomycetes</taxon>
        <taxon>Eurotiomycetidae</taxon>
        <taxon>Eurotiales</taxon>
        <taxon>Aspergillaceae</taxon>
        <taxon>Aspergillus</taxon>
        <taxon>Aspergillus subgen. Circumdati</taxon>
    </lineage>
</organism>
<feature type="transmembrane region" description="Helical" evidence="1">
    <location>
        <begin position="16"/>
        <end position="36"/>
    </location>
</feature>
<feature type="transmembrane region" description="Helical" evidence="1">
    <location>
        <begin position="83"/>
        <end position="102"/>
    </location>
</feature>
<dbReference type="STRING" id="602072.A0A1R3RYP6"/>
<dbReference type="OrthoDB" id="4225201at2759"/>
<dbReference type="Proteomes" id="UP000188318">
    <property type="component" value="Unassembled WGS sequence"/>
</dbReference>
<gene>
    <name evidence="2" type="ORF">ASPCADRAFT_138257</name>
</gene>
<evidence type="ECO:0000313" key="3">
    <source>
        <dbReference type="Proteomes" id="UP000188318"/>
    </source>
</evidence>
<sequence>MSSKPRPCSSHTTTHWLAKLALICLTTNLLAAGAPINGKMRRPAISTAAKKKNASAISHSTLKFRWFAAPMKKLSALTMQDHVINLAVLVCIVVAFALASKICSKTMRCQRCRVDRAAQREERQARRAYKAAARRHKWRQWWEGKTYHKFETMPMTPFAHDLPDRDLEQGLQSDAESYVISGSVNLQTEIQDFRQALEYVGDLVRESVTHRYEHKVGEETGLYKMKSAGSDTVASSTVGLATIMSTETSSLKSLDLWGHRLPAIIHE</sequence>
<dbReference type="AlphaFoldDB" id="A0A1R3RYP6"/>
<name>A0A1R3RYP6_ASPC5</name>
<dbReference type="OMA" id="PNHNDHI"/>
<keyword evidence="1" id="KW-1133">Transmembrane helix</keyword>
<proteinExistence type="predicted"/>
<keyword evidence="3" id="KW-1185">Reference proteome</keyword>
<protein>
    <submittedName>
        <fullName evidence="2">Uncharacterized protein</fullName>
    </submittedName>
</protein>
<reference evidence="3" key="1">
    <citation type="journal article" date="2017" name="Genome Biol.">
        <title>Comparative genomics reveals high biological diversity and specific adaptations in the industrially and medically important fungal genus Aspergillus.</title>
        <authorList>
            <person name="de Vries R.P."/>
            <person name="Riley R."/>
            <person name="Wiebenga A."/>
            <person name="Aguilar-Osorio G."/>
            <person name="Amillis S."/>
            <person name="Uchima C.A."/>
            <person name="Anderluh G."/>
            <person name="Asadollahi M."/>
            <person name="Askin M."/>
            <person name="Barry K."/>
            <person name="Battaglia E."/>
            <person name="Bayram O."/>
            <person name="Benocci T."/>
            <person name="Braus-Stromeyer S.A."/>
            <person name="Caldana C."/>
            <person name="Canovas D."/>
            <person name="Cerqueira G.C."/>
            <person name="Chen F."/>
            <person name="Chen W."/>
            <person name="Choi C."/>
            <person name="Clum A."/>
            <person name="Dos Santos R.A."/>
            <person name="Damasio A.R."/>
            <person name="Diallinas G."/>
            <person name="Emri T."/>
            <person name="Fekete E."/>
            <person name="Flipphi M."/>
            <person name="Freyberg S."/>
            <person name="Gallo A."/>
            <person name="Gournas C."/>
            <person name="Habgood R."/>
            <person name="Hainaut M."/>
            <person name="Harispe M.L."/>
            <person name="Henrissat B."/>
            <person name="Hilden K.S."/>
            <person name="Hope R."/>
            <person name="Hossain A."/>
            <person name="Karabika E."/>
            <person name="Karaffa L."/>
            <person name="Karanyi Z."/>
            <person name="Krasevec N."/>
            <person name="Kuo A."/>
            <person name="Kusch H."/>
            <person name="LaButti K."/>
            <person name="Lagendijk E.L."/>
            <person name="Lapidus A."/>
            <person name="Levasseur A."/>
            <person name="Lindquist E."/>
            <person name="Lipzen A."/>
            <person name="Logrieco A.F."/>
            <person name="MacCabe A."/>
            <person name="Maekelae M.R."/>
            <person name="Malavazi I."/>
            <person name="Melin P."/>
            <person name="Meyer V."/>
            <person name="Mielnichuk N."/>
            <person name="Miskei M."/>
            <person name="Molnar A.P."/>
            <person name="Mule G."/>
            <person name="Ngan C.Y."/>
            <person name="Orejas M."/>
            <person name="Orosz E."/>
            <person name="Ouedraogo J.P."/>
            <person name="Overkamp K.M."/>
            <person name="Park H.-S."/>
            <person name="Perrone G."/>
            <person name="Piumi F."/>
            <person name="Punt P.J."/>
            <person name="Ram A.F."/>
            <person name="Ramon A."/>
            <person name="Rauscher S."/>
            <person name="Record E."/>
            <person name="Riano-Pachon D.M."/>
            <person name="Robert V."/>
            <person name="Roehrig J."/>
            <person name="Ruller R."/>
            <person name="Salamov A."/>
            <person name="Salih N.S."/>
            <person name="Samson R.A."/>
            <person name="Sandor E."/>
            <person name="Sanguinetti M."/>
            <person name="Schuetze T."/>
            <person name="Sepcic K."/>
            <person name="Shelest E."/>
            <person name="Sherlock G."/>
            <person name="Sophianopoulou V."/>
            <person name="Squina F.M."/>
            <person name="Sun H."/>
            <person name="Susca A."/>
            <person name="Todd R.B."/>
            <person name="Tsang A."/>
            <person name="Unkles S.E."/>
            <person name="van de Wiele N."/>
            <person name="van Rossen-Uffink D."/>
            <person name="Oliveira J.V."/>
            <person name="Vesth T.C."/>
            <person name="Visser J."/>
            <person name="Yu J.-H."/>
            <person name="Zhou M."/>
            <person name="Andersen M.R."/>
            <person name="Archer D.B."/>
            <person name="Baker S.E."/>
            <person name="Benoit I."/>
            <person name="Brakhage A.A."/>
            <person name="Braus G.H."/>
            <person name="Fischer R."/>
            <person name="Frisvad J.C."/>
            <person name="Goldman G.H."/>
            <person name="Houbraken J."/>
            <person name="Oakley B."/>
            <person name="Pocsi I."/>
            <person name="Scazzocchio C."/>
            <person name="Seiboth B."/>
            <person name="vanKuyk P.A."/>
            <person name="Wortman J."/>
            <person name="Dyer P.S."/>
            <person name="Grigoriev I.V."/>
        </authorList>
    </citation>
    <scope>NUCLEOTIDE SEQUENCE [LARGE SCALE GENOMIC DNA]</scope>
    <source>
        <strain evidence="3">ITEM 5010</strain>
    </source>
</reference>
<dbReference type="VEuPathDB" id="FungiDB:ASPCADRAFT_138257"/>
<evidence type="ECO:0000256" key="1">
    <source>
        <dbReference type="SAM" id="Phobius"/>
    </source>
</evidence>
<keyword evidence="1" id="KW-0472">Membrane</keyword>
<evidence type="ECO:0000313" key="2">
    <source>
        <dbReference type="EMBL" id="OOF99608.1"/>
    </source>
</evidence>
<accession>A0A1R3RYP6</accession>